<reference evidence="2 3" key="1">
    <citation type="submission" date="2017-09" db="EMBL/GenBank/DDBJ databases">
        <title>Large-scale bioinformatics analysis of Bacillus genomes uncovers conserved roles of natural products in bacterial physiology.</title>
        <authorList>
            <consortium name="Agbiome Team Llc"/>
            <person name="Bleich R.M."/>
            <person name="Grubbs K.J."/>
            <person name="Santa Maria K.C."/>
            <person name="Allen S.E."/>
            <person name="Farag S."/>
            <person name="Shank E.A."/>
            <person name="Bowers A."/>
        </authorList>
    </citation>
    <scope>NUCLEOTIDE SEQUENCE [LARGE SCALE GENOMIC DNA]</scope>
    <source>
        <strain evidence="2 3">AFS037265</strain>
    </source>
</reference>
<sequence length="348" mass="38997">MKRMKKMIPAAFVLSTALFVAPGFSSADGSNTAPVREKVSLVNSSGQQLTETQQTNDFKSLIPLPNNPNDLFPTSTSSYVKDGNIVDYAYLSRNAQEDKQAANGSSIGSETLQWGSIVVLPDGKVVHAEEQKNIYITKDGYRIEDIPNAPEHYEPWEWGPTSNIIIESFNKGQKLYTIGLSKEYIQKTQNRGYPIDAKVKSSYRWDLISQDLVGKNQGMSLAHTVRHGMSHEVQVGLSYTLGMEVGLEGIASVNQSITASFGYTFGMTQEVEETRTFYYNPITDYRYPYYRGAIYQGKVKYSVEPNEKFKEFVNSDYSYGIHNIPGSKLQFQGEQEVPVNMFAIVNSQ</sequence>
<evidence type="ECO:0000256" key="1">
    <source>
        <dbReference type="SAM" id="SignalP"/>
    </source>
</evidence>
<proteinExistence type="predicted"/>
<evidence type="ECO:0000313" key="3">
    <source>
        <dbReference type="Proteomes" id="UP000221918"/>
    </source>
</evidence>
<name>A0ABD6T429_9BACI</name>
<evidence type="ECO:0000313" key="2">
    <source>
        <dbReference type="EMBL" id="PHE91717.1"/>
    </source>
</evidence>
<gene>
    <name evidence="2" type="ORF">COF81_21430</name>
</gene>
<feature type="chain" id="PRO_5044848093" evidence="1">
    <location>
        <begin position="28"/>
        <end position="348"/>
    </location>
</feature>
<accession>A0ABD6T429</accession>
<feature type="signal peptide" evidence="1">
    <location>
        <begin position="1"/>
        <end position="27"/>
    </location>
</feature>
<comment type="caution">
    <text evidence="2">The sequence shown here is derived from an EMBL/GenBank/DDBJ whole genome shotgun (WGS) entry which is preliminary data.</text>
</comment>
<organism evidence="2 3">
    <name type="scientific">Bacillus pseudomycoides</name>
    <dbReference type="NCBI Taxonomy" id="64104"/>
    <lineage>
        <taxon>Bacteria</taxon>
        <taxon>Bacillati</taxon>
        <taxon>Bacillota</taxon>
        <taxon>Bacilli</taxon>
        <taxon>Bacillales</taxon>
        <taxon>Bacillaceae</taxon>
        <taxon>Bacillus</taxon>
        <taxon>Bacillus cereus group</taxon>
    </lineage>
</organism>
<dbReference type="Proteomes" id="UP000221918">
    <property type="component" value="Unassembled WGS sequence"/>
</dbReference>
<dbReference type="RefSeq" id="WP_098803263.1">
    <property type="nucleotide sequence ID" value="NZ_NUTL01000095.1"/>
</dbReference>
<dbReference type="EMBL" id="NUTL01000095">
    <property type="protein sequence ID" value="PHE91717.1"/>
    <property type="molecule type" value="Genomic_DNA"/>
</dbReference>
<dbReference type="AlphaFoldDB" id="A0ABD6T429"/>
<keyword evidence="1" id="KW-0732">Signal</keyword>
<protein>
    <submittedName>
        <fullName evidence="2">Uncharacterized protein</fullName>
    </submittedName>
</protein>